<dbReference type="InterPro" id="IPR010060">
    <property type="entry name" value="NRPS_synth"/>
</dbReference>
<dbReference type="Pfam" id="PF00550">
    <property type="entry name" value="PP-binding"/>
    <property type="match status" value="3"/>
</dbReference>
<dbReference type="Gene3D" id="3.30.559.30">
    <property type="entry name" value="Nonribosomal peptide synthetase, condensation domain"/>
    <property type="match status" value="3"/>
</dbReference>
<dbReference type="Gene3D" id="1.10.1200.10">
    <property type="entry name" value="ACP-like"/>
    <property type="match status" value="3"/>
</dbReference>
<dbReference type="Pfam" id="PF13193">
    <property type="entry name" value="AMP-binding_C"/>
    <property type="match status" value="3"/>
</dbReference>
<keyword evidence="3" id="KW-0597">Phosphoprotein</keyword>
<gene>
    <name evidence="7" type="ORF">GCM10011609_48820</name>
</gene>
<dbReference type="SUPFAM" id="SSF52777">
    <property type="entry name" value="CoA-dependent acyltransferases"/>
    <property type="match status" value="6"/>
</dbReference>
<dbReference type="PROSITE" id="PS50075">
    <property type="entry name" value="CARRIER"/>
    <property type="match status" value="3"/>
</dbReference>
<dbReference type="NCBIfam" id="TIGR01720">
    <property type="entry name" value="NRPS-para261"/>
    <property type="match status" value="1"/>
</dbReference>
<dbReference type="PROSITE" id="PS00455">
    <property type="entry name" value="AMP_BINDING"/>
    <property type="match status" value="2"/>
</dbReference>
<evidence type="ECO:0000256" key="3">
    <source>
        <dbReference type="ARBA" id="ARBA00022553"/>
    </source>
</evidence>
<evidence type="ECO:0000256" key="5">
    <source>
        <dbReference type="ARBA" id="ARBA00023194"/>
    </source>
</evidence>
<feature type="domain" description="Carrier" evidence="6">
    <location>
        <begin position="500"/>
        <end position="575"/>
    </location>
</feature>
<dbReference type="InterPro" id="IPR023213">
    <property type="entry name" value="CAT-like_dom_sf"/>
</dbReference>
<dbReference type="Pfam" id="PF00501">
    <property type="entry name" value="AMP-binding"/>
    <property type="match status" value="3"/>
</dbReference>
<dbReference type="InterPro" id="IPR009081">
    <property type="entry name" value="PP-bd_ACP"/>
</dbReference>
<accession>A0ABQ2ICN0</accession>
<dbReference type="InterPro" id="IPR006162">
    <property type="entry name" value="Ppantetheine_attach_site"/>
</dbReference>
<dbReference type="Gene3D" id="3.30.300.30">
    <property type="match status" value="3"/>
</dbReference>
<dbReference type="CDD" id="cd17646">
    <property type="entry name" value="A_NRPS_AB3403-like"/>
    <property type="match status" value="1"/>
</dbReference>
<organism evidence="7 8">
    <name type="scientific">Lentzea pudingi</name>
    <dbReference type="NCBI Taxonomy" id="1789439"/>
    <lineage>
        <taxon>Bacteria</taxon>
        <taxon>Bacillati</taxon>
        <taxon>Actinomycetota</taxon>
        <taxon>Actinomycetes</taxon>
        <taxon>Pseudonocardiales</taxon>
        <taxon>Pseudonocardiaceae</taxon>
        <taxon>Lentzea</taxon>
    </lineage>
</organism>
<dbReference type="InterPro" id="IPR042099">
    <property type="entry name" value="ANL_N_sf"/>
</dbReference>
<dbReference type="SUPFAM" id="SSF47336">
    <property type="entry name" value="ACP-like"/>
    <property type="match status" value="3"/>
</dbReference>
<evidence type="ECO:0000256" key="4">
    <source>
        <dbReference type="ARBA" id="ARBA00022737"/>
    </source>
</evidence>
<comment type="caution">
    <text evidence="7">The sequence shown here is derived from an EMBL/GenBank/DDBJ whole genome shotgun (WGS) entry which is preliminary data.</text>
</comment>
<dbReference type="InterPro" id="IPR010071">
    <property type="entry name" value="AA_adenyl_dom"/>
</dbReference>
<protein>
    <recommendedName>
        <fullName evidence="6">Carrier domain-containing protein</fullName>
    </recommendedName>
</protein>
<feature type="domain" description="Carrier" evidence="6">
    <location>
        <begin position="1545"/>
        <end position="1619"/>
    </location>
</feature>
<sequence length="3112" mass="335564">MVQQHARGLYDAFARQVRRSPDAIAVESETGSLTYAQLDARASHLAAQLAAHGAGPEVVVGVFADRSPEMIVALLGVFKAGAAYVPLDPDYPAHRISFLVADTAAPIVLAQPHLLHRLPDTGARVIELGAQEGTPFTTVGTHHENLAYTIYTSGSTGTPKGVQVSRDAVLRNMIWTQDQYPIRPGDRVLQKTPMSFDVSVWEIFWPLFGGATLVLAKPGGHRDTDYLVRLVQDRGITVAHFVASMLTAFLAHPDVAGCGTLRAVFTSGEALPTSVRDQFFEIFDIGLHDLYGPTEGTIHVTYADTVAGEPTVPIGVAVTDITTHVLDERLREVPAGEVGELYLGGAQLARGYHRRPDLTAERFVASPFGAGGERIYRTGDLARVLPDGRIDYLGRVDHQVKIRGFRVEVQEVELALREIGGVADAAVIARDQQLIAYLVAGPEVSRTTVRAVLAQRLPEHMVPVAYVLLDALPLTMSGKLDRNALPDPGRQDRLTAGYRAPSGAVEQELAAIFSEVVGEPVIGADDDFFRLGGHSLSAMRLAREIHDRFGTRLQARTIFDHRTVAELALLLGGVTATETDLITAGAGDRLPLSTAQRRFWLQQQLNPDSLEFSVPLAFRLEGDLDLAALRAAATALVTRHEPLRTVFDDSGGEPVQVVLPVSTVDVTTVDLTGAATDCLDEVLDTGLRTPFDLRTGPLIRFLLITQDAGEHVLLVNAHHIAVDGWSLGLLTEELSAFYDAAAGGAPVRPTAPEVRFADYAAWDRRTRTPEALAGEHAYWADQLDGLPELRLPTDRPRPAVRTTAGAAHRWTLPAGLTARLGDLAADRDATLFVVLVAAVRLLLSRYSGQRDFALGAAVSGREHAATEELIGNFVNTVALRAPIDPLLSVAADLDGVRETVLSAFTHQQVPFDQLVDRLAGERDATTSPLVQAMVVLQNTRFRLPALAGLTVERLPVPLLAVMFDIAFDFTERDGELDAEVQYNTDLFDEQTVERLAGHLTVLLESMVDGPELALRELPLHGDREWDLLLRRWNDTASGTPAALTAHDLFRQVAARTPDVVALTSGERSWTYRELDEHTNRLAHHLLTLGVGADVPVVVCVERGPDFVFGALAAMKAGSPYAAIDPSNPADRLGFVVADTRAPVVVTQRSLAGRLPEVTAALVCLDELGDVLAGLPATAPVTAAHAGSLAYVVYTSGSTGRPKGVMVEHRNLVNLITWYREAYEVTSADRGSQIGTTAFDAVALEVWCNLMAGAGVAVAPADVLDDPRDLAAWMSCQRVTLSVVVAGRLEGVLRELDDQPSPPRVIITGADMVRTRPREGSRVRVINHYGPTESTVLATGAELRPEHTGRPSIGAPVRNITGYVLDEWGRPLPAGAPGELYLGGAGLARGYLNRPDLTAERFVADHLGTVPGGRLYRTGDLVRRLANGDLEILGRIDDQVKIRGYRVELGEIEAVLLDQPEVNTAVVIVREDDAGRKRLLGYVTAAGGARPEPASLTAALGRVLPDYMVPSAIAVLDAFPLTARDKVDVKALPDLVDQRGEAGHVAPSGPVETALAEIWSEVTGVERVGVHDNFFTLGGDSIVALQVAASARRAGLVLRSRDLFRWQTIAELGRHVQAETSTVDVPVHDGPAPLSPVQELLFDRFTVPADFSQYVVADLVPDVDARALAAAVHALVDHHEALRLRVTGQAGRRVQSLSAAGDAPGELPVLAEEAGEAAARLSAATDLAAGPLFQAALLGSGDRLLLVAHHLVVDGLSWRILVEDLERGYQQAKAGQPISLGVRTTGFAEWSRRLREAAVDGVFDDEIGHWSAISGGSSTVESTVASNRTVTVTLDAGATDALLYDVPAVYRTEINDVLLTALSTAFTAWTGEDRALIALEGHGREEDLFDGVSLSRTVGWFTSYYPVELDASAPALADRVKSVKEQLRAVPRRGVGHGALRYLGTAPRVPDVRPRLAFNYLGQWDAGAGGHALVRRLSPVDVVQAGGDRRLHEIEVVGAVADDELSFSLGYSEGSHTAAEVTAFAESFLAGLREIVEHCRTPLAGGRTPSDFPLAPLRQSTVDRLVGDGRDVADIYQLTPAQNGILFDSLMDTGSGVYLGQFEAVLDGVTRPELFAAAWQDAAHNATVLRSRIVWEGLEGPVQLVHRQVEVPITHLDWRGLPEDERERELTALRAADRAAGLDLTAAPATRVTLIRLAEGRVRLLWTVHHLLMDGTSAYQVLGEVFVRYAALAAGRSTRPAPRRPFADYVRWLRGRDEQAAREFWTAELAGLTAPTALPYDIAPSGGHRTASTATVEVDVDAGGAAAWAREHRLTLNTLVQGAWALLLSRYSGERDVVFGATVSGRPTDLLDADRIVGPMINTLPVRVRVRGDLALSDWLSELQRSQVAAREYDWISSAQTQECTAVPAGTALFESIVVFENYPIDHDAAAANGLELLEVTSTEISGYPLALVVYPGDGLRLSLRYDPALFTADTARELAARFGRLLTEISGPHVTSVRDLRMISPDEYRRTVHEWTATESAYSVDRRMDELIAERVRRDPSAVAVEDGDQTLTYGELDLRANRLARYLVSRGVRRDTLVGIALDRNLELVVAILAVLKAGAGYVPLDPRFPAARLAHMLAETRPPVLLTQERLLDSFAGGAGEVIAVERIAAEVARRGRTAPRVPGSSSRDLAYVVYTSGSTGRPKGVMIEHRSLVNVILSGIEHYDLKPGSRKLQFYTMSFDGGVWDVFMTLASGATLVMATVDGQGQVDDLPAQLRDRRITALTLPPAVLPLLDPATFPDLAAVGVGGDVLPRDLADAWSRRMRLVNIYGPSETALAVTLFQARPDAPYRAVPLGPPVPNAELYVLDADLSPVPPGMTGELYIGGAGLGRGYVDRPELTAERFVANPFGPPGSRLYRTGDLVRWSEPGWLDFAGRVDDQVKIRGYRVELAEVENALLRHPEVAEAAVVATGDGDRRRLVGYVSAAGRTITANLREVLAAELPDFMVPAQVVVLETLPLGPTGKIDRRALPEPGRADAVAAGYLPPTDPTQESLTAIYAEVLGLEKVGVQDSFFELGGDSISVLKLTSRVRLAFDIEMSPREFFDAPTIDALSELVQDKVLAGLEAELGVH</sequence>
<dbReference type="CDD" id="cd19534">
    <property type="entry name" value="E_NRPS"/>
    <property type="match status" value="1"/>
</dbReference>
<dbReference type="PROSITE" id="PS00012">
    <property type="entry name" value="PHOSPHOPANTETHEINE"/>
    <property type="match status" value="3"/>
</dbReference>
<keyword evidence="4" id="KW-0677">Repeat</keyword>
<proteinExistence type="predicted"/>
<dbReference type="RefSeq" id="WP_189157094.1">
    <property type="nucleotide sequence ID" value="NZ_BMNC01000006.1"/>
</dbReference>
<evidence type="ECO:0000256" key="2">
    <source>
        <dbReference type="ARBA" id="ARBA00022450"/>
    </source>
</evidence>
<comment type="cofactor">
    <cofactor evidence="1">
        <name>pantetheine 4'-phosphate</name>
        <dbReference type="ChEBI" id="CHEBI:47942"/>
    </cofactor>
</comment>
<dbReference type="CDD" id="cd19543">
    <property type="entry name" value="DCL_NRPS"/>
    <property type="match status" value="1"/>
</dbReference>
<dbReference type="InterPro" id="IPR045851">
    <property type="entry name" value="AMP-bd_C_sf"/>
</dbReference>
<keyword evidence="5" id="KW-0045">Antibiotic biosynthesis</keyword>
<dbReference type="InterPro" id="IPR001242">
    <property type="entry name" value="Condensation_dom"/>
</dbReference>
<feature type="domain" description="Carrier" evidence="6">
    <location>
        <begin position="3026"/>
        <end position="3101"/>
    </location>
</feature>
<dbReference type="SMART" id="SM00823">
    <property type="entry name" value="PKS_PP"/>
    <property type="match status" value="3"/>
</dbReference>
<evidence type="ECO:0000313" key="7">
    <source>
        <dbReference type="EMBL" id="GGN03917.1"/>
    </source>
</evidence>
<evidence type="ECO:0000259" key="6">
    <source>
        <dbReference type="PROSITE" id="PS50075"/>
    </source>
</evidence>
<dbReference type="CDD" id="cd05930">
    <property type="entry name" value="A_NRPS"/>
    <property type="match status" value="2"/>
</dbReference>
<dbReference type="Proteomes" id="UP000597656">
    <property type="component" value="Unassembled WGS sequence"/>
</dbReference>
<keyword evidence="2" id="KW-0596">Phosphopantetheine</keyword>
<dbReference type="CDD" id="cd19531">
    <property type="entry name" value="LCL_NRPS-like"/>
    <property type="match status" value="1"/>
</dbReference>
<dbReference type="SUPFAM" id="SSF56801">
    <property type="entry name" value="Acetyl-CoA synthetase-like"/>
    <property type="match status" value="3"/>
</dbReference>
<reference evidence="8" key="1">
    <citation type="journal article" date="2019" name="Int. J. Syst. Evol. Microbiol.">
        <title>The Global Catalogue of Microorganisms (GCM) 10K type strain sequencing project: providing services to taxonomists for standard genome sequencing and annotation.</title>
        <authorList>
            <consortium name="The Broad Institute Genomics Platform"/>
            <consortium name="The Broad Institute Genome Sequencing Center for Infectious Disease"/>
            <person name="Wu L."/>
            <person name="Ma J."/>
        </authorList>
    </citation>
    <scope>NUCLEOTIDE SEQUENCE [LARGE SCALE GENOMIC DNA]</scope>
    <source>
        <strain evidence="8">CGMCC 4.7319</strain>
    </source>
</reference>
<dbReference type="Gene3D" id="3.40.50.980">
    <property type="match status" value="2"/>
</dbReference>
<dbReference type="NCBIfam" id="TIGR01733">
    <property type="entry name" value="AA-adenyl-dom"/>
    <property type="match status" value="3"/>
</dbReference>
<dbReference type="Gene3D" id="2.30.38.10">
    <property type="entry name" value="Luciferase, Domain 3"/>
    <property type="match status" value="1"/>
</dbReference>
<keyword evidence="8" id="KW-1185">Reference proteome</keyword>
<dbReference type="Gene3D" id="3.40.50.12780">
    <property type="entry name" value="N-terminal domain of ligase-like"/>
    <property type="match status" value="2"/>
</dbReference>
<dbReference type="InterPro" id="IPR025110">
    <property type="entry name" value="AMP-bd_C"/>
</dbReference>
<dbReference type="InterPro" id="IPR020845">
    <property type="entry name" value="AMP-binding_CS"/>
</dbReference>
<evidence type="ECO:0000256" key="1">
    <source>
        <dbReference type="ARBA" id="ARBA00001957"/>
    </source>
</evidence>
<evidence type="ECO:0000313" key="8">
    <source>
        <dbReference type="Proteomes" id="UP000597656"/>
    </source>
</evidence>
<dbReference type="PANTHER" id="PTHR45527:SF1">
    <property type="entry name" value="FATTY ACID SYNTHASE"/>
    <property type="match status" value="1"/>
</dbReference>
<dbReference type="InterPro" id="IPR020806">
    <property type="entry name" value="PKS_PP-bd"/>
</dbReference>
<dbReference type="Gene3D" id="3.30.559.10">
    <property type="entry name" value="Chloramphenicol acetyltransferase-like domain"/>
    <property type="match status" value="3"/>
</dbReference>
<dbReference type="EMBL" id="BMNC01000006">
    <property type="protein sequence ID" value="GGN03917.1"/>
    <property type="molecule type" value="Genomic_DNA"/>
</dbReference>
<dbReference type="NCBIfam" id="NF003417">
    <property type="entry name" value="PRK04813.1"/>
    <property type="match status" value="3"/>
</dbReference>
<dbReference type="Pfam" id="PF00668">
    <property type="entry name" value="Condensation"/>
    <property type="match status" value="3"/>
</dbReference>
<name>A0ABQ2ICN0_9PSEU</name>
<dbReference type="InterPro" id="IPR036736">
    <property type="entry name" value="ACP-like_sf"/>
</dbReference>
<dbReference type="PANTHER" id="PTHR45527">
    <property type="entry name" value="NONRIBOSOMAL PEPTIDE SYNTHETASE"/>
    <property type="match status" value="1"/>
</dbReference>
<dbReference type="InterPro" id="IPR000873">
    <property type="entry name" value="AMP-dep_synth/lig_dom"/>
</dbReference>